<proteinExistence type="predicted"/>
<feature type="compositionally biased region" description="Low complexity" evidence="1">
    <location>
        <begin position="49"/>
        <end position="58"/>
    </location>
</feature>
<feature type="compositionally biased region" description="Pro residues" evidence="1">
    <location>
        <begin position="59"/>
        <end position="70"/>
    </location>
</feature>
<evidence type="ECO:0000313" key="3">
    <source>
        <dbReference type="Proteomes" id="UP000193411"/>
    </source>
</evidence>
<feature type="region of interest" description="Disordered" evidence="1">
    <location>
        <begin position="45"/>
        <end position="71"/>
    </location>
</feature>
<keyword evidence="3" id="KW-1185">Reference proteome</keyword>
<comment type="caution">
    <text evidence="2">The sequence shown here is derived from an EMBL/GenBank/DDBJ whole genome shotgun (WGS) entry which is preliminary data.</text>
</comment>
<dbReference type="Proteomes" id="UP000193411">
    <property type="component" value="Unassembled WGS sequence"/>
</dbReference>
<protein>
    <submittedName>
        <fullName evidence="2">Uncharacterized protein</fullName>
    </submittedName>
</protein>
<dbReference type="EMBL" id="MCFL01000010">
    <property type="protein sequence ID" value="ORZ37922.1"/>
    <property type="molecule type" value="Genomic_DNA"/>
</dbReference>
<reference evidence="2 3" key="1">
    <citation type="submission" date="2016-07" db="EMBL/GenBank/DDBJ databases">
        <title>Pervasive Adenine N6-methylation of Active Genes in Fungi.</title>
        <authorList>
            <consortium name="DOE Joint Genome Institute"/>
            <person name="Mondo S.J."/>
            <person name="Dannebaum R.O."/>
            <person name="Kuo R.C."/>
            <person name="Labutti K."/>
            <person name="Haridas S."/>
            <person name="Kuo A."/>
            <person name="Salamov A."/>
            <person name="Ahrendt S.R."/>
            <person name="Lipzen A."/>
            <person name="Sullivan W."/>
            <person name="Andreopoulos W.B."/>
            <person name="Clum A."/>
            <person name="Lindquist E."/>
            <person name="Daum C."/>
            <person name="Ramamoorthy G.K."/>
            <person name="Gryganskyi A."/>
            <person name="Culley D."/>
            <person name="Magnuson J.K."/>
            <person name="James T.Y."/>
            <person name="O'Malley M.A."/>
            <person name="Stajich J.E."/>
            <person name="Spatafora J.W."/>
            <person name="Visel A."/>
            <person name="Grigoriev I.V."/>
        </authorList>
    </citation>
    <scope>NUCLEOTIDE SEQUENCE [LARGE SCALE GENOMIC DNA]</scope>
    <source>
        <strain evidence="2 3">PL171</strain>
    </source>
</reference>
<feature type="region of interest" description="Disordered" evidence="1">
    <location>
        <begin position="85"/>
        <end position="160"/>
    </location>
</feature>
<accession>A0A1Y2HXQ7</accession>
<dbReference type="AlphaFoldDB" id="A0A1Y2HXQ7"/>
<feature type="compositionally biased region" description="Basic residues" evidence="1">
    <location>
        <begin position="93"/>
        <end position="105"/>
    </location>
</feature>
<evidence type="ECO:0000313" key="2">
    <source>
        <dbReference type="EMBL" id="ORZ37922.1"/>
    </source>
</evidence>
<name>A0A1Y2HXQ7_9FUNG</name>
<organism evidence="2 3">
    <name type="scientific">Catenaria anguillulae PL171</name>
    <dbReference type="NCBI Taxonomy" id="765915"/>
    <lineage>
        <taxon>Eukaryota</taxon>
        <taxon>Fungi</taxon>
        <taxon>Fungi incertae sedis</taxon>
        <taxon>Blastocladiomycota</taxon>
        <taxon>Blastocladiomycetes</taxon>
        <taxon>Blastocladiales</taxon>
        <taxon>Catenariaceae</taxon>
        <taxon>Catenaria</taxon>
    </lineage>
</organism>
<feature type="compositionally biased region" description="Low complexity" evidence="1">
    <location>
        <begin position="106"/>
        <end position="145"/>
    </location>
</feature>
<gene>
    <name evidence="2" type="ORF">BCR44DRAFT_31256</name>
</gene>
<sequence length="315" mass="33241">MTYPILPLTPAAFTVEVLNSATNDLMRLWRLEARIDTYLSVVSPARTRPQQPQSQFAAPSPPTLPTPAPAPSRITVVEVPTIHPVETATVPRGRGRKAAVAKKPRASAAKSSAASAASTSSLTTADNDTPTSPLSSLSASASSLGSPPPTSSGHSQHPLDVDLADHDVDLDFDCRVETIERLPTPIAAALTLGSTPNGSDMDKIKLYGILAASYLATSALYKVVQPCASVQEYFAQRFRLSRTQLARILHAAQVILDLSATPRDPVDLVPFPLSLDVACAVHKGGTARPGHVAIVRGRVAITRQSRHGCRRSGGG</sequence>
<evidence type="ECO:0000256" key="1">
    <source>
        <dbReference type="SAM" id="MobiDB-lite"/>
    </source>
</evidence>